<dbReference type="PANTHER" id="PTHR47679:SF1">
    <property type="entry name" value="PROTEIN TORNADO 1"/>
    <property type="match status" value="1"/>
</dbReference>
<dbReference type="InterPro" id="IPR057263">
    <property type="entry name" value="COR-B"/>
</dbReference>
<dbReference type="InterPro" id="IPR037185">
    <property type="entry name" value="EmrE-like"/>
</dbReference>
<dbReference type="Pfam" id="PF00892">
    <property type="entry name" value="EamA"/>
    <property type="match status" value="2"/>
</dbReference>
<dbReference type="InterPro" id="IPR027417">
    <property type="entry name" value="P-loop_NTPase"/>
</dbReference>
<evidence type="ECO:0000259" key="6">
    <source>
        <dbReference type="Pfam" id="PF25497"/>
    </source>
</evidence>
<comment type="caution">
    <text evidence="7">The sequence shown here is derived from an EMBL/GenBank/DDBJ whole genome shotgun (WGS) entry which is preliminary data.</text>
</comment>
<dbReference type="SMART" id="SM00368">
    <property type="entry name" value="LRR_RI"/>
    <property type="match status" value="4"/>
</dbReference>
<keyword evidence="8" id="KW-1185">Reference proteome</keyword>
<evidence type="ECO:0000259" key="5">
    <source>
        <dbReference type="Pfam" id="PF00892"/>
    </source>
</evidence>
<evidence type="ECO:0000256" key="1">
    <source>
        <dbReference type="ARBA" id="ARBA00004141"/>
    </source>
</evidence>
<dbReference type="Proteomes" id="UP000825729">
    <property type="component" value="Unassembled WGS sequence"/>
</dbReference>
<feature type="transmembrane region" description="Helical" evidence="4">
    <location>
        <begin position="305"/>
        <end position="324"/>
    </location>
</feature>
<organism evidence="7 8">
    <name type="scientific">Aristolochia fimbriata</name>
    <name type="common">White veined hardy Dutchman's pipe vine</name>
    <dbReference type="NCBI Taxonomy" id="158543"/>
    <lineage>
        <taxon>Eukaryota</taxon>
        <taxon>Viridiplantae</taxon>
        <taxon>Streptophyta</taxon>
        <taxon>Embryophyta</taxon>
        <taxon>Tracheophyta</taxon>
        <taxon>Spermatophyta</taxon>
        <taxon>Magnoliopsida</taxon>
        <taxon>Magnoliidae</taxon>
        <taxon>Piperales</taxon>
        <taxon>Aristolochiaceae</taxon>
        <taxon>Aristolochia</taxon>
    </lineage>
</organism>
<reference evidence="7 8" key="1">
    <citation type="submission" date="2021-07" db="EMBL/GenBank/DDBJ databases">
        <title>The Aristolochia fimbriata genome: insights into angiosperm evolution, floral development and chemical biosynthesis.</title>
        <authorList>
            <person name="Jiao Y."/>
        </authorList>
    </citation>
    <scope>NUCLEOTIDE SEQUENCE [LARGE SCALE GENOMIC DNA]</scope>
    <source>
        <strain evidence="7">IBCAS-2021</strain>
        <tissue evidence="7">Leaf</tissue>
    </source>
</reference>
<accession>A0AAV7E6Y3</accession>
<comment type="subcellular location">
    <subcellularLocation>
        <location evidence="1">Membrane</location>
        <topology evidence="1">Multi-pass membrane protein</topology>
    </subcellularLocation>
</comment>
<dbReference type="Gene3D" id="3.80.10.10">
    <property type="entry name" value="Ribonuclease Inhibitor"/>
    <property type="match status" value="3"/>
</dbReference>
<name>A0AAV7E6Y3_ARIFI</name>
<dbReference type="Gene3D" id="3.40.50.300">
    <property type="entry name" value="P-loop containing nucleotide triphosphate hydrolases"/>
    <property type="match status" value="1"/>
</dbReference>
<proteinExistence type="inferred from homology"/>
<keyword evidence="4" id="KW-0812">Transmembrane</keyword>
<keyword evidence="3" id="KW-0677">Repeat</keyword>
<feature type="transmembrane region" description="Helical" evidence="4">
    <location>
        <begin position="93"/>
        <end position="117"/>
    </location>
</feature>
<evidence type="ECO:0000256" key="2">
    <source>
        <dbReference type="ARBA" id="ARBA00007635"/>
    </source>
</evidence>
<dbReference type="InterPro" id="IPR032675">
    <property type="entry name" value="LRR_dom_sf"/>
</dbReference>
<protein>
    <submittedName>
        <fullName evidence="7">Uncharacterized protein</fullName>
    </submittedName>
</protein>
<gene>
    <name evidence="7" type="ORF">H6P81_014931</name>
</gene>
<feature type="domain" description="EamA" evidence="5">
    <location>
        <begin position="10"/>
        <end position="147"/>
    </location>
</feature>
<feature type="transmembrane region" description="Helical" evidence="4">
    <location>
        <begin position="183"/>
        <end position="203"/>
    </location>
</feature>
<dbReference type="PANTHER" id="PTHR47679">
    <property type="entry name" value="PROTEIN TORNADO 1"/>
    <property type="match status" value="1"/>
</dbReference>
<sequence length="1729" mass="195982">MKDCGLLSAMIFLQVCTAAMYLLTRVALTEGLSHYIYVAYRQMIAAVILSPVAYFFERNRRPRLSLKNLWQIFLLSLIGITLNQNFYYAGLSYASTTFASTVTNLIPAITFIMAFFLRLEIVNLKSKRGWAKVCGTAACVGGAIIMTLFKGPVLKSLKLHTIQENLIFLASSIKLSETPTSNWFLGAMFLFAGALSWSAWMIFQVKVSRDYPAQMSLTALMCTMAALQCAVIALLFEKPSAWKLNWNIQLLACAYSGVFTSAIGYFIQVWSVKEKGPVFATAFSPLTTVLVAIIEPLILSVYLHLGSLVGMLLVIGGLYAVLWGKSADGKTVENRSVKIEDFLISSILVEKKAMASQQTLKDLFWALQVLQSGNLNLQSVSFYHCQPTSSCFQETENSMTINIRKDKDSISYFTQLLVALALSKENQDSIKTLEFHRVDWELRQVQKLGMLLDKNVNIKQITFQTNKFTPDGLSELSEILKRNSGVKEVIFSESRIGYEGSAFIASALKRNETLEELQIWDDSIGSKGAEELSKMIEVNSTLRLLIILDSTPLTATPLISAVLARNRVMEVHIWSGENGEKSSKIVEFVPESSALRIYKLDVPGSCRVACALGWNTTVRTLDMTGIKLRSRWAKEFKGVLQQNQTLKQVKLSKTCLKDKAVVYIAAGLFKNKSIERLEMDGNWFSGVGVEHLLCPLSRFSPLQSQANICLKSLTFGGGRSKLGRDGTLAILRLMETNQSLTHLGIHDDDSLKADDFIRIFRSLERNATLRLLSLRGCRGVEGEMLLEAIMDILQLNPWIEEIDLERTPLHSEGKTEKIYQKLGQNGKTEPEIDFFKDMPLTIPKCCRVFLCGQEFAGKTTLCNSISQNFSLFKLPYSDQIRSLVNPVEQAVRTPGVKIKTFHDEDTKISIWDLGGQHEFFAFHDFMFPGHGSPSFFLIISSMFRKPGNKELKAPAEIEQDLLYWLRFIASNSRRAISQHMFPNVTIVLTHMDKISNPVESLQRMVILMQRLRERFQGFVEFYPTIFTVDARSSSSVGKLTHHIRKTSKTILQRVPQVYQLCNDLVQILSSWREENCNKPVMRWREFCDLCQLKVPALRIRSRHHNLEKVEMRRKAVATTLHQMGEVIFFENLEFLILDCEWFCREVLGRLARLDARKLGPQEKSGFVSRKELEKFLRGSLQGHIIPGTDTRVFDNLEDGDLVKMMLKLELCYQQEPSDPNSLLLIPAILEEGRGKTPKWPLSTPDCVYVGRHLECDDSSRMFLTPGFFPRLQVHLHNKILASKNLPGASYSLEKYLISININGIYIRVELGGQLGHFIDVLACSTKNPTEILRLFRQLIIPTIQGTCHGITLTESIIRPQCIQNLIPPRYRKTQFVPLQQLKEALLTVPADSMYEYQHTWGCVADGGKSILPSGFDFARDLLSEDDFHEILHRRYNDLYHLAIELEVPLENTLNPPTEEHESSIDPSLSGIAKGVEAVLQRLKIIETEIKDLKQEIQGLRYYEHRLLIELHRKVNYIANFSVQLEERKVPHMFYFVRTENYTRRLVTNMVAGMTALRLHFLCEFRREMHVVEDQIGCELMKVDNRAVQSLIPYMSKFMKLVTFALKIGAHLAAGMGHLIPDLSREVALLAESNFAYGAAAVGAGALGAAAIGSRNRHLGGDRSRDVRQDLRGAHQWVTDFLKNNNCTSGKDIAEKFGLWRVRYRDDGQIAWVCRRHLETRTNEIIEIPI</sequence>
<evidence type="ECO:0000313" key="8">
    <source>
        <dbReference type="Proteomes" id="UP000825729"/>
    </source>
</evidence>
<dbReference type="EMBL" id="JAINDJ010000006">
    <property type="protein sequence ID" value="KAG9443591.1"/>
    <property type="molecule type" value="Genomic_DNA"/>
</dbReference>
<comment type="similarity">
    <text evidence="2">Belongs to the drug/metabolite transporter (DMT) superfamily. Plant drug/metabolite exporter (P-DME) (TC 2.A.7.4) family.</text>
</comment>
<feature type="transmembrane region" description="Helical" evidence="4">
    <location>
        <begin position="34"/>
        <end position="56"/>
    </location>
</feature>
<evidence type="ECO:0000313" key="7">
    <source>
        <dbReference type="EMBL" id="KAG9443591.1"/>
    </source>
</evidence>
<keyword evidence="4" id="KW-0472">Membrane</keyword>
<keyword evidence="4" id="KW-1133">Transmembrane helix</keyword>
<evidence type="ECO:0000256" key="4">
    <source>
        <dbReference type="SAM" id="Phobius"/>
    </source>
</evidence>
<dbReference type="InterPro" id="IPR000620">
    <property type="entry name" value="EamA_dom"/>
</dbReference>
<feature type="transmembrane region" description="Helical" evidence="4">
    <location>
        <begin position="68"/>
        <end position="87"/>
    </location>
</feature>
<feature type="domain" description="EamA" evidence="5">
    <location>
        <begin position="185"/>
        <end position="322"/>
    </location>
</feature>
<evidence type="ECO:0000256" key="3">
    <source>
        <dbReference type="ARBA" id="ARBA00022737"/>
    </source>
</evidence>
<dbReference type="Pfam" id="PF25497">
    <property type="entry name" value="COR-B"/>
    <property type="match status" value="1"/>
</dbReference>
<feature type="domain" description="C-terminal of Roc COR-B" evidence="6">
    <location>
        <begin position="1251"/>
        <end position="1385"/>
    </location>
</feature>
<dbReference type="SUPFAM" id="SSF52540">
    <property type="entry name" value="P-loop containing nucleoside triphosphate hydrolases"/>
    <property type="match status" value="1"/>
</dbReference>
<dbReference type="SUPFAM" id="SSF52047">
    <property type="entry name" value="RNI-like"/>
    <property type="match status" value="1"/>
</dbReference>
<feature type="transmembrane region" description="Helical" evidence="4">
    <location>
        <begin position="248"/>
        <end position="267"/>
    </location>
</feature>
<feature type="transmembrane region" description="Helical" evidence="4">
    <location>
        <begin position="279"/>
        <end position="299"/>
    </location>
</feature>
<dbReference type="GO" id="GO:0016020">
    <property type="term" value="C:membrane"/>
    <property type="evidence" value="ECO:0007669"/>
    <property type="project" value="InterPro"/>
</dbReference>
<dbReference type="SUPFAM" id="SSF103481">
    <property type="entry name" value="Multidrug resistance efflux transporter EmrE"/>
    <property type="match status" value="2"/>
</dbReference>
<feature type="transmembrane region" description="Helical" evidence="4">
    <location>
        <begin position="215"/>
        <end position="236"/>
    </location>
</feature>